<evidence type="ECO:0008006" key="4">
    <source>
        <dbReference type="Google" id="ProtNLM"/>
    </source>
</evidence>
<accession>H7EK00</accession>
<sequence>MRRIAYMLVAAALPAFLSCASSSVSIEECTPVAVVTVVGNTSVPWADDIAESRGLISSALNKAIDGTNPERLTSQDRVDHLEESLRESLSDIAGVEVAEKEHVLSAPAYKKMRQSIYNSTVSTVSASGYRDFSRLGAKSARLLERELGVGALVLAECVFSKRVCEGTQSSGAVCGVVALSCVVLGPDGREAISGEVSAETEAIPVSRYSYDKDALVSMFPAAIEAAARKFVVANMGM</sequence>
<reference evidence="2 3" key="1">
    <citation type="submission" date="2011-09" db="EMBL/GenBank/DDBJ databases">
        <title>The draft genome of Treponema saccharophilum DSM 2985.</title>
        <authorList>
            <consortium name="US DOE Joint Genome Institute (JGI-PGF)"/>
            <person name="Lucas S."/>
            <person name="Copeland A."/>
            <person name="Lapidus A."/>
            <person name="Glavina del Rio T."/>
            <person name="Dalin E."/>
            <person name="Tice H."/>
            <person name="Bruce D."/>
            <person name="Goodwin L."/>
            <person name="Pitluck S."/>
            <person name="Peters L."/>
            <person name="Kyrpides N."/>
            <person name="Mavromatis K."/>
            <person name="Ivanova N."/>
            <person name="Markowitz V."/>
            <person name="Cheng J.-F."/>
            <person name="Hugenholtz P."/>
            <person name="Woyke T."/>
            <person name="Wu D."/>
            <person name="Gronow S."/>
            <person name="Wellnitz S."/>
            <person name="Brambilla E."/>
            <person name="Klenk H.-P."/>
            <person name="Eisen J.A."/>
        </authorList>
    </citation>
    <scope>NUCLEOTIDE SEQUENCE [LARGE SCALE GENOMIC DNA]</scope>
    <source>
        <strain evidence="2 3">DSM 2985</strain>
    </source>
</reference>
<feature type="chain" id="PRO_5003608742" description="Lipoprotein" evidence="1">
    <location>
        <begin position="27"/>
        <end position="237"/>
    </location>
</feature>
<feature type="signal peptide" evidence="1">
    <location>
        <begin position="1"/>
        <end position="26"/>
    </location>
</feature>
<dbReference type="PATRIC" id="fig|907348.3.peg.1201"/>
<dbReference type="EMBL" id="AGRW01000043">
    <property type="protein sequence ID" value="EIC02087.1"/>
    <property type="molecule type" value="Genomic_DNA"/>
</dbReference>
<dbReference type="PROSITE" id="PS51257">
    <property type="entry name" value="PROKAR_LIPOPROTEIN"/>
    <property type="match status" value="1"/>
</dbReference>
<organism evidence="2 3">
    <name type="scientific">Treponema saccharophilum DSM 2985</name>
    <dbReference type="NCBI Taxonomy" id="907348"/>
    <lineage>
        <taxon>Bacteria</taxon>
        <taxon>Pseudomonadati</taxon>
        <taxon>Spirochaetota</taxon>
        <taxon>Spirochaetia</taxon>
        <taxon>Spirochaetales</taxon>
        <taxon>Treponemataceae</taxon>
        <taxon>Treponema</taxon>
    </lineage>
</organism>
<name>H7EK00_9SPIR</name>
<proteinExistence type="predicted"/>
<dbReference type="AlphaFoldDB" id="H7EK00"/>
<evidence type="ECO:0000313" key="2">
    <source>
        <dbReference type="EMBL" id="EIC02087.1"/>
    </source>
</evidence>
<evidence type="ECO:0000256" key="1">
    <source>
        <dbReference type="SAM" id="SignalP"/>
    </source>
</evidence>
<keyword evidence="3" id="KW-1185">Reference proteome</keyword>
<evidence type="ECO:0000313" key="3">
    <source>
        <dbReference type="Proteomes" id="UP000003571"/>
    </source>
</evidence>
<protein>
    <recommendedName>
        <fullName evidence="4">Lipoprotein</fullName>
    </recommendedName>
</protein>
<keyword evidence="1" id="KW-0732">Signal</keyword>
<comment type="caution">
    <text evidence="2">The sequence shown here is derived from an EMBL/GenBank/DDBJ whole genome shotgun (WGS) entry which is preliminary data.</text>
</comment>
<dbReference type="OrthoDB" id="361487at2"/>
<dbReference type="eggNOG" id="ENOG502ZX2B">
    <property type="taxonomic scope" value="Bacteria"/>
</dbReference>
<dbReference type="Proteomes" id="UP000003571">
    <property type="component" value="Unassembled WGS sequence"/>
</dbReference>
<gene>
    <name evidence="2" type="ORF">TresaDRAFT_1423</name>
</gene>
<dbReference type="RefSeq" id="WP_002703771.1">
    <property type="nucleotide sequence ID" value="NZ_AGRW01000043.1"/>
</dbReference>